<dbReference type="AlphaFoldDB" id="A0AAV9Q1R4"/>
<proteinExistence type="predicted"/>
<dbReference type="Proteomes" id="UP001345827">
    <property type="component" value="Unassembled WGS sequence"/>
</dbReference>
<gene>
    <name evidence="1" type="ORF">LTR25_006965</name>
</gene>
<name>A0AAV9Q1R4_9PEZI</name>
<accession>A0AAV9Q1R4</accession>
<evidence type="ECO:0000313" key="1">
    <source>
        <dbReference type="EMBL" id="KAK5533985.1"/>
    </source>
</evidence>
<dbReference type="EMBL" id="JAXLQG010000012">
    <property type="protein sequence ID" value="KAK5533985.1"/>
    <property type="molecule type" value="Genomic_DNA"/>
</dbReference>
<reference evidence="1 2" key="1">
    <citation type="submission" date="2023-06" db="EMBL/GenBank/DDBJ databases">
        <title>Black Yeasts Isolated from many extreme environments.</title>
        <authorList>
            <person name="Coleine C."/>
            <person name="Stajich J.E."/>
            <person name="Selbmann L."/>
        </authorList>
    </citation>
    <scope>NUCLEOTIDE SEQUENCE [LARGE SCALE GENOMIC DNA]</scope>
    <source>
        <strain evidence="1 2">CCFEE 5887</strain>
    </source>
</reference>
<organism evidence="1 2">
    <name type="scientific">Vermiconidia calcicola</name>
    <dbReference type="NCBI Taxonomy" id="1690605"/>
    <lineage>
        <taxon>Eukaryota</taxon>
        <taxon>Fungi</taxon>
        <taxon>Dikarya</taxon>
        <taxon>Ascomycota</taxon>
        <taxon>Pezizomycotina</taxon>
        <taxon>Dothideomycetes</taxon>
        <taxon>Dothideomycetidae</taxon>
        <taxon>Mycosphaerellales</taxon>
        <taxon>Extremaceae</taxon>
        <taxon>Vermiconidia</taxon>
    </lineage>
</organism>
<sequence length="328" mass="36663">MIALITSFKAAGQNFQSRLSNVSLYHKGQALAAIRTKLSSGLVDEAVMLSTVFLMIIDNVFAEYEAYRAHLDGLRRMAKAIPTTVEMHYAGVLRTFVSWAESNALLLFEESVASQSATTGLCVFDHPARPSSKTVAKMSAALPPGFRFISNQLSTQLLSVLGKTVKWTSCIDQRLVDQSDTDEAFLAGFDPRSNNAEAMRLASSKAILERSISKALFLCHANILNWSCRCAVYKSTVLDLAETLRSDMLEKAGYEELSIWLVLVTANAARRGRLERVQSELLQKLVASRDCQWGSIREVLSKFLLHSKLEKEWKQCWEMAKVTEDLRR</sequence>
<keyword evidence="2" id="KW-1185">Reference proteome</keyword>
<comment type="caution">
    <text evidence="1">The sequence shown here is derived from an EMBL/GenBank/DDBJ whole genome shotgun (WGS) entry which is preliminary data.</text>
</comment>
<protein>
    <submittedName>
        <fullName evidence="1">Uncharacterized protein</fullName>
    </submittedName>
</protein>
<evidence type="ECO:0000313" key="2">
    <source>
        <dbReference type="Proteomes" id="UP001345827"/>
    </source>
</evidence>